<evidence type="ECO:0000256" key="3">
    <source>
        <dbReference type="ARBA" id="ARBA00023002"/>
    </source>
</evidence>
<evidence type="ECO:0000256" key="11">
    <source>
        <dbReference type="PIRSR" id="PIRSR000112-3"/>
    </source>
</evidence>
<feature type="binding site" evidence="11">
    <location>
        <begin position="124"/>
        <end position="127"/>
    </location>
    <ligand>
        <name>NAD(+)</name>
        <dbReference type="ChEBI" id="CHEBI:57540"/>
    </ligand>
</feature>
<protein>
    <recommendedName>
        <fullName evidence="7">Glycerol dehydrogenase</fullName>
        <ecNumber evidence="6">1.1.1.6</ecNumber>
    </recommendedName>
</protein>
<dbReference type="Gene3D" id="1.20.1090.10">
    <property type="entry name" value="Dehydroquinate synthase-like - alpha domain"/>
    <property type="match status" value="1"/>
</dbReference>
<dbReference type="EMBL" id="JANLCK010000017">
    <property type="protein sequence ID" value="MCS5727960.1"/>
    <property type="molecule type" value="Genomic_DNA"/>
</dbReference>
<evidence type="ECO:0000256" key="7">
    <source>
        <dbReference type="ARBA" id="ARBA00040132"/>
    </source>
</evidence>
<dbReference type="RefSeq" id="WP_259531061.1">
    <property type="nucleotide sequence ID" value="NZ_JANLCK010000017.1"/>
</dbReference>
<dbReference type="PANTHER" id="PTHR43616:SF5">
    <property type="entry name" value="GLYCEROL DEHYDROGENASE 1"/>
    <property type="match status" value="1"/>
</dbReference>
<evidence type="ECO:0000256" key="10">
    <source>
        <dbReference type="PIRSR" id="PIRSR000112-2"/>
    </source>
</evidence>
<comment type="pathway">
    <text evidence="5">Polyol metabolism; glycerol fermentation; glycerone phosphate from glycerol (oxidative route): step 1/2.</text>
</comment>
<keyword evidence="3" id="KW-0560">Oxidoreductase</keyword>
<dbReference type="GO" id="GO:0046872">
    <property type="term" value="F:metal ion binding"/>
    <property type="evidence" value="ECO:0007669"/>
    <property type="project" value="UniProtKB-KW"/>
</dbReference>
<feature type="binding site" evidence="11">
    <location>
        <position position="133"/>
    </location>
    <ligand>
        <name>NAD(+)</name>
        <dbReference type="ChEBI" id="CHEBI:57540"/>
    </ligand>
</feature>
<dbReference type="AlphaFoldDB" id="A0AA41XKA2"/>
<evidence type="ECO:0000256" key="5">
    <source>
        <dbReference type="ARBA" id="ARBA00037918"/>
    </source>
</evidence>
<evidence type="ECO:0000256" key="9">
    <source>
        <dbReference type="PIRSR" id="PIRSR000112-1"/>
    </source>
</evidence>
<dbReference type="Pfam" id="PF00465">
    <property type="entry name" value="Fe-ADH"/>
    <property type="match status" value="1"/>
</dbReference>
<dbReference type="PANTHER" id="PTHR43616">
    <property type="entry name" value="GLYCEROL DEHYDROGENASE"/>
    <property type="match status" value="1"/>
</dbReference>
<feature type="binding site" evidence="9">
    <location>
        <position position="279"/>
    </location>
    <ligand>
        <name>glycerol</name>
        <dbReference type="ChEBI" id="CHEBI:17754"/>
    </ligand>
</feature>
<keyword evidence="9" id="KW-0862">Zinc</keyword>
<evidence type="ECO:0000256" key="8">
    <source>
        <dbReference type="ARBA" id="ARBA00049006"/>
    </source>
</evidence>
<evidence type="ECO:0000313" key="13">
    <source>
        <dbReference type="EMBL" id="MCS5727960.1"/>
    </source>
</evidence>
<comment type="caution">
    <text evidence="13">The sequence shown here is derived from an EMBL/GenBank/DDBJ whole genome shotgun (WGS) entry which is preliminary data.</text>
</comment>
<feature type="domain" description="Alcohol dehydrogenase iron-type/glycerol dehydrogenase GldA" evidence="12">
    <location>
        <begin position="16"/>
        <end position="162"/>
    </location>
</feature>
<dbReference type="PIRSF" id="PIRSF000112">
    <property type="entry name" value="Glycerol_dehydrogenase"/>
    <property type="match status" value="1"/>
</dbReference>
<feature type="binding site" evidence="9">
    <location>
        <position position="179"/>
    </location>
    <ligand>
        <name>glycerol</name>
        <dbReference type="ChEBI" id="CHEBI:17754"/>
    </ligand>
</feature>
<sequence length="369" mass="38334">MVPTTAPPGARIYSSPLRYVQGPGALDQVGRFAALGHSRAALLLDSFIADEIEPRLVRSLEAGGLVIDCRRVSDEVTAGNIADLAAEFAVGRPDLVVAAGGGKTLDLGKGVSAALSIPIITVPTIASNDGPTSRVIAQYDDEHRLIATPTMSFNPEAVIVDTALISGAPRRFLLSGIGDALAKTFEAGATARAGGLNSHSTAPLSLPLAIAAHCYSVLLRDSASALRDLGGPTVSAELENVIEAVVLMSGLAFENGGLSLAHAMTRGLMAESGSSSHLHGFQVAYGLLVQLTHEGDEAEFERVSRFFDAVELPRTLHDLGAASDDDTLRRMATAAMSAPHARHSTPTASVDSLIGAMESVESTLEERPA</sequence>
<feature type="binding site" evidence="11">
    <location>
        <begin position="102"/>
        <end position="106"/>
    </location>
    <ligand>
        <name>NAD(+)</name>
        <dbReference type="ChEBI" id="CHEBI:57540"/>
    </ligand>
</feature>
<comment type="similarity">
    <text evidence="1">Belongs to the iron-containing alcohol dehydrogenase family.</text>
</comment>
<evidence type="ECO:0000256" key="6">
    <source>
        <dbReference type="ARBA" id="ARBA00039147"/>
    </source>
</evidence>
<dbReference type="GO" id="GO:0008888">
    <property type="term" value="F:glycerol dehydrogenase (NAD+) activity"/>
    <property type="evidence" value="ECO:0007669"/>
    <property type="project" value="UniProtKB-EC"/>
</dbReference>
<keyword evidence="4 11" id="KW-0520">NAD</keyword>
<dbReference type="SUPFAM" id="SSF56796">
    <property type="entry name" value="Dehydroquinate synthase-like"/>
    <property type="match status" value="1"/>
</dbReference>
<gene>
    <name evidence="13" type="ORF">N1028_18840</name>
</gene>
<feature type="binding site" evidence="10">
    <location>
        <position position="129"/>
    </location>
    <ligand>
        <name>glycerol</name>
        <dbReference type="ChEBI" id="CHEBI:17754"/>
    </ligand>
</feature>
<feature type="binding site" evidence="9">
    <location>
        <position position="262"/>
    </location>
    <ligand>
        <name>glycerol</name>
        <dbReference type="ChEBI" id="CHEBI:17754"/>
    </ligand>
</feature>
<feature type="binding site" evidence="11">
    <location>
        <position position="45"/>
    </location>
    <ligand>
        <name>NAD(+)</name>
        <dbReference type="ChEBI" id="CHEBI:57540"/>
    </ligand>
</feature>
<accession>A0AA41XKA2</accession>
<keyword evidence="2 9" id="KW-0479">Metal-binding</keyword>
<dbReference type="InterPro" id="IPR018211">
    <property type="entry name" value="ADH_Fe_CS"/>
</dbReference>
<proteinExistence type="inferred from homology"/>
<evidence type="ECO:0000256" key="2">
    <source>
        <dbReference type="ARBA" id="ARBA00022723"/>
    </source>
</evidence>
<evidence type="ECO:0000313" key="14">
    <source>
        <dbReference type="Proteomes" id="UP001165587"/>
    </source>
</evidence>
<name>A0AA41XKA2_9MICO</name>
<dbReference type="PROSITE" id="PS00913">
    <property type="entry name" value="ADH_IRON_1"/>
    <property type="match status" value="1"/>
</dbReference>
<keyword evidence="14" id="KW-1185">Reference proteome</keyword>
<reference evidence="13" key="1">
    <citation type="submission" date="2022-08" db="EMBL/GenBank/DDBJ databases">
        <authorList>
            <person name="Deng Y."/>
            <person name="Han X.-F."/>
            <person name="Zhang Y.-Q."/>
        </authorList>
    </citation>
    <scope>NUCLEOTIDE SEQUENCE</scope>
    <source>
        <strain evidence="13">CPCC 203407</strain>
    </source>
</reference>
<comment type="cofactor">
    <cofactor evidence="9">
        <name>Zn(2+)</name>
        <dbReference type="ChEBI" id="CHEBI:29105"/>
    </cofactor>
    <text evidence="9">Binds 1 zinc ion per subunit.</text>
</comment>
<feature type="binding site" evidence="11">
    <location>
        <position position="139"/>
    </location>
    <ligand>
        <name>NAD(+)</name>
        <dbReference type="ChEBI" id="CHEBI:57540"/>
    </ligand>
</feature>
<evidence type="ECO:0000256" key="1">
    <source>
        <dbReference type="ARBA" id="ARBA00007358"/>
    </source>
</evidence>
<dbReference type="EC" id="1.1.1.6" evidence="6"/>
<evidence type="ECO:0000259" key="12">
    <source>
        <dbReference type="Pfam" id="PF00465"/>
    </source>
</evidence>
<organism evidence="13 14">
    <name type="scientific">Herbiconiux oxytropis</name>
    <dbReference type="NCBI Taxonomy" id="2970915"/>
    <lineage>
        <taxon>Bacteria</taxon>
        <taxon>Bacillati</taxon>
        <taxon>Actinomycetota</taxon>
        <taxon>Actinomycetes</taxon>
        <taxon>Micrococcales</taxon>
        <taxon>Microbacteriaceae</taxon>
        <taxon>Herbiconiux</taxon>
    </lineage>
</organism>
<evidence type="ECO:0000256" key="4">
    <source>
        <dbReference type="ARBA" id="ARBA00023027"/>
    </source>
</evidence>
<dbReference type="CDD" id="cd08170">
    <property type="entry name" value="GlyDH"/>
    <property type="match status" value="1"/>
</dbReference>
<dbReference type="Gene3D" id="3.40.50.1970">
    <property type="match status" value="1"/>
</dbReference>
<dbReference type="Proteomes" id="UP001165587">
    <property type="component" value="Unassembled WGS sequence"/>
</dbReference>
<dbReference type="InterPro" id="IPR001670">
    <property type="entry name" value="ADH_Fe/GldA"/>
</dbReference>
<dbReference type="InterPro" id="IPR016205">
    <property type="entry name" value="Glycerol_DH"/>
</dbReference>
<comment type="catalytic activity">
    <reaction evidence="8">
        <text>glycerol + NAD(+) = dihydroxyacetone + NADH + H(+)</text>
        <dbReference type="Rhea" id="RHEA:13769"/>
        <dbReference type="ChEBI" id="CHEBI:15378"/>
        <dbReference type="ChEBI" id="CHEBI:16016"/>
        <dbReference type="ChEBI" id="CHEBI:17754"/>
        <dbReference type="ChEBI" id="CHEBI:57540"/>
        <dbReference type="ChEBI" id="CHEBI:57945"/>
        <dbReference type="EC" id="1.1.1.6"/>
    </reaction>
</comment>